<evidence type="ECO:0000313" key="1">
    <source>
        <dbReference type="EMBL" id="ABW29379.1"/>
    </source>
</evidence>
<dbReference type="AlphaFoldDB" id="B0CEY2"/>
<gene>
    <name evidence="1" type="ordered locus">AM1_4400</name>
</gene>
<dbReference type="Proteomes" id="UP000000268">
    <property type="component" value="Chromosome"/>
</dbReference>
<dbReference type="KEGG" id="amr:AM1_4400"/>
<organism evidence="1 2">
    <name type="scientific">Acaryochloris marina (strain MBIC 11017)</name>
    <dbReference type="NCBI Taxonomy" id="329726"/>
    <lineage>
        <taxon>Bacteria</taxon>
        <taxon>Bacillati</taxon>
        <taxon>Cyanobacteriota</taxon>
        <taxon>Cyanophyceae</taxon>
        <taxon>Acaryochloridales</taxon>
        <taxon>Acaryochloridaceae</taxon>
        <taxon>Acaryochloris</taxon>
    </lineage>
</organism>
<dbReference type="EMBL" id="CP000828">
    <property type="protein sequence ID" value="ABW29379.1"/>
    <property type="molecule type" value="Genomic_DNA"/>
</dbReference>
<proteinExistence type="predicted"/>
<accession>B0CEY2</accession>
<reference evidence="1 2" key="1">
    <citation type="journal article" date="2008" name="Proc. Natl. Acad. Sci. U.S.A.">
        <title>Niche adaptation and genome expansion in the chlorophyll d-producing cyanobacterium Acaryochloris marina.</title>
        <authorList>
            <person name="Swingley W.D."/>
            <person name="Chen M."/>
            <person name="Cheung P.C."/>
            <person name="Conrad A.L."/>
            <person name="Dejesa L.C."/>
            <person name="Hao J."/>
            <person name="Honchak B.M."/>
            <person name="Karbach L.E."/>
            <person name="Kurdoglu A."/>
            <person name="Lahiri S."/>
            <person name="Mastrian S.D."/>
            <person name="Miyashita H."/>
            <person name="Page L."/>
            <person name="Ramakrishna P."/>
            <person name="Satoh S."/>
            <person name="Sattley W.M."/>
            <person name="Shimada Y."/>
            <person name="Taylor H.L."/>
            <person name="Tomo T."/>
            <person name="Tsuchiya T."/>
            <person name="Wang Z.T."/>
            <person name="Raymond J."/>
            <person name="Mimuro M."/>
            <person name="Blankenship R.E."/>
            <person name="Touchman J.W."/>
        </authorList>
    </citation>
    <scope>NUCLEOTIDE SEQUENCE [LARGE SCALE GENOMIC DNA]</scope>
    <source>
        <strain evidence="2">MBIC 11017</strain>
    </source>
</reference>
<evidence type="ECO:0000313" key="2">
    <source>
        <dbReference type="Proteomes" id="UP000000268"/>
    </source>
</evidence>
<name>B0CEY2_ACAM1</name>
<dbReference type="HOGENOM" id="CLU_2217208_0_0_3"/>
<keyword evidence="2" id="KW-1185">Reference proteome</keyword>
<protein>
    <submittedName>
        <fullName evidence="1">Uncharacterized protein</fullName>
    </submittedName>
</protein>
<sequence>MAIFGAMLLKAVWPEIPNWLTLSPFGIFIFPYLQGQGSDHQGESIELLIPWAYVIGAKLDKISPAVIIRIKKYRYKNERYKGALYFHPAHGSEEFLKAFQNYGGKP</sequence>